<dbReference type="EMBL" id="CP048222">
    <property type="protein sequence ID" value="QHT68021.1"/>
    <property type="molecule type" value="Genomic_DNA"/>
</dbReference>
<dbReference type="SUPFAM" id="SSF100950">
    <property type="entry name" value="NagB/RpiA/CoA transferase-like"/>
    <property type="match status" value="1"/>
</dbReference>
<evidence type="ECO:0000313" key="3">
    <source>
        <dbReference type="Proteomes" id="UP000480178"/>
    </source>
</evidence>
<accession>A0A6C0GIY3</accession>
<dbReference type="PANTHER" id="PTHR43682:SF1">
    <property type="entry name" value="LACTATE UTILIZATION PROTEIN C"/>
    <property type="match status" value="1"/>
</dbReference>
<organism evidence="2 3">
    <name type="scientific">Rhodocytophaga rosea</name>
    <dbReference type="NCBI Taxonomy" id="2704465"/>
    <lineage>
        <taxon>Bacteria</taxon>
        <taxon>Pseudomonadati</taxon>
        <taxon>Bacteroidota</taxon>
        <taxon>Cytophagia</taxon>
        <taxon>Cytophagales</taxon>
        <taxon>Rhodocytophagaceae</taxon>
        <taxon>Rhodocytophaga</taxon>
    </lineage>
</organism>
<protein>
    <recommendedName>
        <fullName evidence="1">LUD domain-containing protein</fullName>
    </recommendedName>
</protein>
<keyword evidence="3" id="KW-1185">Reference proteome</keyword>
<dbReference type="PANTHER" id="PTHR43682">
    <property type="entry name" value="LACTATE UTILIZATION PROTEIN C"/>
    <property type="match status" value="1"/>
</dbReference>
<evidence type="ECO:0000313" key="2">
    <source>
        <dbReference type="EMBL" id="QHT68021.1"/>
    </source>
</evidence>
<proteinExistence type="predicted"/>
<dbReference type="Pfam" id="PF02589">
    <property type="entry name" value="LUD_dom"/>
    <property type="match status" value="1"/>
</dbReference>
<name>A0A6C0GIY3_9BACT</name>
<dbReference type="RefSeq" id="WP_162444042.1">
    <property type="nucleotide sequence ID" value="NZ_CP048222.1"/>
</dbReference>
<gene>
    <name evidence="2" type="ORF">GXP67_15915</name>
</gene>
<dbReference type="InterPro" id="IPR037171">
    <property type="entry name" value="NagB/RpiA_transferase-like"/>
</dbReference>
<sequence length="212" mass="23770">MHSQQSKENILKKIRQALETSTKKPVPKPDFSASIYTQTNEDPSVTFAQIFTKNKGEFIFCEDEKEFLTNLELLLDKRNLRKVYVWEKALQVLLSKQNIAYSSTDNNFTSAEVGITLCECLIARTGCIMVSSGQMAGRRLGIYPHIHIVVAYSSQLLPDVKDGLQFLQNKYTLSLPSMINMIAGPSRTADIEKTLVLGAHGPKEIILFLIEG</sequence>
<feature type="domain" description="LUD" evidence="1">
    <location>
        <begin position="77"/>
        <end position="210"/>
    </location>
</feature>
<dbReference type="KEGG" id="rhoz:GXP67_15915"/>
<dbReference type="InterPro" id="IPR024185">
    <property type="entry name" value="FTHF_cligase-like_sf"/>
</dbReference>
<reference evidence="2 3" key="1">
    <citation type="submission" date="2020-01" db="EMBL/GenBank/DDBJ databases">
        <authorList>
            <person name="Kim M.K."/>
        </authorList>
    </citation>
    <scope>NUCLEOTIDE SEQUENCE [LARGE SCALE GENOMIC DNA]</scope>
    <source>
        <strain evidence="2 3">172606-1</strain>
    </source>
</reference>
<dbReference type="Gene3D" id="3.40.50.10420">
    <property type="entry name" value="NagB/RpiA/CoA transferase-like"/>
    <property type="match status" value="1"/>
</dbReference>
<dbReference type="AlphaFoldDB" id="A0A6C0GIY3"/>
<dbReference type="InterPro" id="IPR003741">
    <property type="entry name" value="LUD_dom"/>
</dbReference>
<evidence type="ECO:0000259" key="1">
    <source>
        <dbReference type="Pfam" id="PF02589"/>
    </source>
</evidence>
<dbReference type="Proteomes" id="UP000480178">
    <property type="component" value="Chromosome"/>
</dbReference>